<dbReference type="PANTHER" id="PTHR28535:SF1">
    <property type="entry name" value="PROTEIN ZGRF1"/>
    <property type="match status" value="1"/>
</dbReference>
<dbReference type="PANTHER" id="PTHR28535">
    <property type="entry name" value="ZINC FINGER GRF-TYPE CONTAINING 1"/>
    <property type="match status" value="1"/>
</dbReference>
<reference evidence="3" key="1">
    <citation type="journal article" date="2016" name="Nature">
        <title>The genome of the seagrass Zostera marina reveals angiosperm adaptation to the sea.</title>
        <authorList>
            <person name="Olsen J.L."/>
            <person name="Rouze P."/>
            <person name="Verhelst B."/>
            <person name="Lin Y.-C."/>
            <person name="Bayer T."/>
            <person name="Collen J."/>
            <person name="Dattolo E."/>
            <person name="De Paoli E."/>
            <person name="Dittami S."/>
            <person name="Maumus F."/>
            <person name="Michel G."/>
            <person name="Kersting A."/>
            <person name="Lauritano C."/>
            <person name="Lohaus R."/>
            <person name="Toepel M."/>
            <person name="Tonon T."/>
            <person name="Vanneste K."/>
            <person name="Amirebrahimi M."/>
            <person name="Brakel J."/>
            <person name="Bostroem C."/>
            <person name="Chovatia M."/>
            <person name="Grimwood J."/>
            <person name="Jenkins J.W."/>
            <person name="Jueterbock A."/>
            <person name="Mraz A."/>
            <person name="Stam W.T."/>
            <person name="Tice H."/>
            <person name="Bornberg-Bauer E."/>
            <person name="Green P.J."/>
            <person name="Pearson G.A."/>
            <person name="Procaccini G."/>
            <person name="Duarte C.M."/>
            <person name="Schmutz J."/>
            <person name="Reusch T.B.H."/>
            <person name="Van de Peer Y."/>
        </authorList>
    </citation>
    <scope>NUCLEOTIDE SEQUENCE [LARGE SCALE GENOMIC DNA]</scope>
    <source>
        <strain evidence="3">cv. Finnish</strain>
    </source>
</reference>
<dbReference type="GO" id="GO:0035861">
    <property type="term" value="C:site of double-strand break"/>
    <property type="evidence" value="ECO:0000318"/>
    <property type="project" value="GO_Central"/>
</dbReference>
<accession>A0A0K9PWH5</accession>
<dbReference type="GO" id="GO:0005634">
    <property type="term" value="C:nucleus"/>
    <property type="evidence" value="ECO:0000318"/>
    <property type="project" value="GO_Central"/>
</dbReference>
<organism evidence="2 3">
    <name type="scientific">Zostera marina</name>
    <name type="common">Eelgrass</name>
    <dbReference type="NCBI Taxonomy" id="29655"/>
    <lineage>
        <taxon>Eukaryota</taxon>
        <taxon>Viridiplantae</taxon>
        <taxon>Streptophyta</taxon>
        <taxon>Embryophyta</taxon>
        <taxon>Tracheophyta</taxon>
        <taxon>Spermatophyta</taxon>
        <taxon>Magnoliopsida</taxon>
        <taxon>Liliopsida</taxon>
        <taxon>Zosteraceae</taxon>
        <taxon>Zostera</taxon>
    </lineage>
</organism>
<dbReference type="InterPro" id="IPR018838">
    <property type="entry name" value="ZGRF1-like_N"/>
</dbReference>
<name>A0A0K9PWH5_ZOSMR</name>
<protein>
    <recommendedName>
        <fullName evidence="1">5'-3' DNA helicase ZGRF1-like N-terminal domain-containing protein</fullName>
    </recommendedName>
</protein>
<dbReference type="OrthoDB" id="6513042at2759"/>
<feature type="domain" description="5'-3' DNA helicase ZGRF1-like N-terminal" evidence="1">
    <location>
        <begin position="7"/>
        <end position="81"/>
    </location>
</feature>
<dbReference type="OMA" id="TISKEYC"/>
<dbReference type="GO" id="GO:0006302">
    <property type="term" value="P:double-strand break repair"/>
    <property type="evidence" value="ECO:0000318"/>
    <property type="project" value="GO_Central"/>
</dbReference>
<proteinExistence type="predicted"/>
<dbReference type="EMBL" id="LFYR01000585">
    <property type="protein sequence ID" value="KMZ73341.1"/>
    <property type="molecule type" value="Genomic_DNA"/>
</dbReference>
<dbReference type="AlphaFoldDB" id="A0A0K9PWH5"/>
<evidence type="ECO:0000313" key="2">
    <source>
        <dbReference type="EMBL" id="KMZ73341.1"/>
    </source>
</evidence>
<evidence type="ECO:0000313" key="3">
    <source>
        <dbReference type="Proteomes" id="UP000036987"/>
    </source>
</evidence>
<dbReference type="Proteomes" id="UP000036987">
    <property type="component" value="Unassembled WGS sequence"/>
</dbReference>
<comment type="caution">
    <text evidence="2">The sequence shown here is derived from an EMBL/GenBank/DDBJ whole genome shotgun (WGS) entry which is preliminary data.</text>
</comment>
<sequence length="557" mass="62598">MEEAEKRWTVTYTKHVHQKRKVYQDGSLVLNSLRNKIVLYDESDQLIGGRFLKKGEVIESGSALALGTYLVDIGEPQGENKHLIDTNVNVRDKKINQKCVTKSQNSLHRPSRVGKNTILHKISPIVDLQKKMQISMREWNALYTTQLTQKAKKYHDGILQLAGSGQHLNQIFLHDEDGNVLASKYIKSSECVKSGINCQLPGYLVQICEPKNDQKEEPMTDSSVEKVAVASRKPIKNPNSSSAVRNKNLHNVILKKSNLSEEVKTSYSTDVSDVKKISREMPPSNAKQEKSKEKNFLEDFRSIRSTLHNREILSTGEASSDKPFRDVFQILSKLKKTSPGEVYINSEKVVVSIPKISHMSHHQEESVTYNAIRTADHGDDVLTESNASQEITAMDISLVPPIPILSYTESLKMAEAKLDSNSGQKTCEIGFEMSESYILSKNNQVNIPIESEAIDVKHQQNDSSCGLTSTSKTQETHIENSSSFIFLEEKLTFPYEQDISSGDRGFDEESLVLLPNSVKDEVHDKADIDTSTISKEYCRTSDKRTKVQDFPSFDLGI</sequence>
<keyword evidence="3" id="KW-1185">Reference proteome</keyword>
<dbReference type="STRING" id="29655.A0A0K9PWH5"/>
<dbReference type="Pfam" id="PF10382">
    <property type="entry name" value="ZGRF1-like_N"/>
    <property type="match status" value="2"/>
</dbReference>
<dbReference type="InterPro" id="IPR052800">
    <property type="entry name" value="DNA_Repair_Helicase_ZGRF1"/>
</dbReference>
<gene>
    <name evidence="2" type="ORF">ZOSMA_14G01050</name>
</gene>
<feature type="domain" description="5'-3' DNA helicase ZGRF1-like N-terminal" evidence="1">
    <location>
        <begin position="137"/>
        <end position="215"/>
    </location>
</feature>
<evidence type="ECO:0000259" key="1">
    <source>
        <dbReference type="Pfam" id="PF10382"/>
    </source>
</evidence>